<feature type="domain" description="CHHC U11-48K-type" evidence="5">
    <location>
        <begin position="12"/>
        <end position="39"/>
    </location>
</feature>
<dbReference type="InterPro" id="IPR036236">
    <property type="entry name" value="Znf_C2H2_sf"/>
</dbReference>
<dbReference type="KEGG" id="cvn:111137858"/>
<reference evidence="7" key="2">
    <citation type="submission" date="2025-08" db="UniProtKB">
        <authorList>
            <consortium name="RefSeq"/>
        </authorList>
    </citation>
    <scope>IDENTIFICATION</scope>
    <source>
        <tissue evidence="7">Whole sample</tissue>
    </source>
</reference>
<keyword evidence="1" id="KW-0479">Metal-binding</keyword>
<dbReference type="PANTHER" id="PTHR21402">
    <property type="entry name" value="GAMETOCYTE SPECIFIC FACTOR 1-RELATED"/>
    <property type="match status" value="1"/>
</dbReference>
<organism evidence="6 7">
    <name type="scientific">Crassostrea virginica</name>
    <name type="common">Eastern oyster</name>
    <dbReference type="NCBI Taxonomy" id="6565"/>
    <lineage>
        <taxon>Eukaryota</taxon>
        <taxon>Metazoa</taxon>
        <taxon>Spiralia</taxon>
        <taxon>Lophotrochozoa</taxon>
        <taxon>Mollusca</taxon>
        <taxon>Bivalvia</taxon>
        <taxon>Autobranchia</taxon>
        <taxon>Pteriomorphia</taxon>
        <taxon>Ostreida</taxon>
        <taxon>Ostreoidea</taxon>
        <taxon>Ostreidae</taxon>
        <taxon>Crassostrea</taxon>
    </lineage>
</organism>
<dbReference type="SUPFAM" id="SSF57667">
    <property type="entry name" value="beta-beta-alpha zinc fingers"/>
    <property type="match status" value="1"/>
</dbReference>
<reference evidence="6" key="1">
    <citation type="submission" date="2024-06" db="UniProtKB">
        <authorList>
            <consortium name="RefSeq"/>
        </authorList>
    </citation>
    <scope>NUCLEOTIDE SEQUENCE [LARGE SCALE GENOMIC DNA]</scope>
</reference>
<accession>A0A8B8EZ80</accession>
<dbReference type="Proteomes" id="UP000694844">
    <property type="component" value="Chromosome 1"/>
</dbReference>
<protein>
    <submittedName>
        <fullName evidence="7">Protein D7-like</fullName>
    </submittedName>
</protein>
<dbReference type="GeneID" id="111137858"/>
<dbReference type="InterPro" id="IPR051591">
    <property type="entry name" value="UPF0224_FAM112_RNA_Proc"/>
</dbReference>
<dbReference type="GO" id="GO:0008270">
    <property type="term" value="F:zinc ion binding"/>
    <property type="evidence" value="ECO:0007669"/>
    <property type="project" value="UniProtKB-KW"/>
</dbReference>
<dbReference type="Pfam" id="PF05253">
    <property type="entry name" value="zf-U11-48K"/>
    <property type="match status" value="2"/>
</dbReference>
<evidence type="ECO:0000256" key="1">
    <source>
        <dbReference type="ARBA" id="ARBA00022723"/>
    </source>
</evidence>
<dbReference type="PROSITE" id="PS51800">
    <property type="entry name" value="ZF_CHHC_U11_48K"/>
    <property type="match status" value="2"/>
</dbReference>
<feature type="compositionally biased region" description="Basic and acidic residues" evidence="4">
    <location>
        <begin position="244"/>
        <end position="262"/>
    </location>
</feature>
<gene>
    <name evidence="7" type="primary">LOC111137858</name>
</gene>
<dbReference type="InterPro" id="IPR022776">
    <property type="entry name" value="TRM13/UPF0224_CHHC_Znf_dom"/>
</dbReference>
<keyword evidence="6" id="KW-1185">Reference proteome</keyword>
<evidence type="ECO:0000313" key="6">
    <source>
        <dbReference type="Proteomes" id="UP000694844"/>
    </source>
</evidence>
<evidence type="ECO:0000256" key="2">
    <source>
        <dbReference type="ARBA" id="ARBA00022771"/>
    </source>
</evidence>
<evidence type="ECO:0000256" key="3">
    <source>
        <dbReference type="ARBA" id="ARBA00022833"/>
    </source>
</evidence>
<feature type="region of interest" description="Disordered" evidence="4">
    <location>
        <begin position="235"/>
        <end position="269"/>
    </location>
</feature>
<feature type="compositionally biased region" description="Basic and acidic residues" evidence="4">
    <location>
        <begin position="147"/>
        <end position="157"/>
    </location>
</feature>
<sequence length="269" mass="30821">MSQYNIQDPDEMMTCPLDKAHSVLVKRMQYHLMKCKKNFKKSDIETCPFNAKHVMLKPGLQSHLETCPDKADLEAIVAYENQKKCGDYMPGGFLELPVYETEDISSEEIWDDEILPATRTREDHQFPARQDHKISPGFVNRWTTNSETEKIPQEEGQRTSTKSQLKKSIQSSSAVFANSLSMVGTGRGRPVKVSSPPSQVGSVQLQQSRVEEWNKQLKKIEKKLKQINLLEKKMEDGQALTDDEASKLGKKRELMKEREDLQLKMNANY</sequence>
<name>A0A8B8EZ80_CRAVI</name>
<evidence type="ECO:0000259" key="5">
    <source>
        <dbReference type="PROSITE" id="PS51800"/>
    </source>
</evidence>
<evidence type="ECO:0000256" key="4">
    <source>
        <dbReference type="SAM" id="MobiDB-lite"/>
    </source>
</evidence>
<evidence type="ECO:0000313" key="7">
    <source>
        <dbReference type="RefSeq" id="XP_022345296.1"/>
    </source>
</evidence>
<dbReference type="AlphaFoldDB" id="A0A8B8EZ80"/>
<feature type="domain" description="CHHC U11-48K-type" evidence="5">
    <location>
        <begin position="44"/>
        <end position="71"/>
    </location>
</feature>
<keyword evidence="3" id="KW-0862">Zinc</keyword>
<dbReference type="PANTHER" id="PTHR21402:SF5">
    <property type="entry name" value="GAMETOCYTE SPECIFIC FACTOR 1"/>
    <property type="match status" value="1"/>
</dbReference>
<dbReference type="OrthoDB" id="10069248at2759"/>
<feature type="region of interest" description="Disordered" evidence="4">
    <location>
        <begin position="136"/>
        <end position="165"/>
    </location>
</feature>
<keyword evidence="2" id="KW-0863">Zinc-finger</keyword>
<proteinExistence type="predicted"/>
<dbReference type="RefSeq" id="XP_022345296.1">
    <property type="nucleotide sequence ID" value="XM_022489588.1"/>
</dbReference>